<dbReference type="InterPro" id="IPR013094">
    <property type="entry name" value="AB_hydrolase_3"/>
</dbReference>
<gene>
    <name evidence="3" type="ORF">CERZMDRAFT_40242</name>
</gene>
<dbReference type="GO" id="GO:0016787">
    <property type="term" value="F:hydrolase activity"/>
    <property type="evidence" value="ECO:0007669"/>
    <property type="project" value="UniProtKB-KW"/>
</dbReference>
<keyword evidence="4" id="KW-1185">Reference proteome</keyword>
<dbReference type="Pfam" id="PF07859">
    <property type="entry name" value="Abhydrolase_3"/>
    <property type="match status" value="1"/>
</dbReference>
<evidence type="ECO:0000313" key="3">
    <source>
        <dbReference type="EMBL" id="KAF2213045.1"/>
    </source>
</evidence>
<dbReference type="InterPro" id="IPR050300">
    <property type="entry name" value="GDXG_lipolytic_enzyme"/>
</dbReference>
<evidence type="ECO:0000313" key="4">
    <source>
        <dbReference type="Proteomes" id="UP000799539"/>
    </source>
</evidence>
<dbReference type="SUPFAM" id="SSF53474">
    <property type="entry name" value="alpha/beta-Hydrolases"/>
    <property type="match status" value="1"/>
</dbReference>
<sequence>MFKQMGAALPEMASVKRSNHAIKSFDGTSITIAEFRKDGSAPGGKAIYHIHGGGMILGGIDVFEKSIAKKCEEYGIPIFAVGYRLAPENPHPAPVYDCWAGLQWLSQNAEKLSIDARKIVVVGESAGGGLAAGTCLLARDQKLSPPVAKQVLIFPMLDDRNITPLAGIEELATWKVDDNITGWGALLGDKAGSTDPKAVSEYAAPARAESLVGSPPTYIDCGQLDIFIYEDTKYASRLIEAMVPTEFHVYPGMPHAYYAYAPDATFSKQHEQNVKTAILSV</sequence>
<evidence type="ECO:0000256" key="1">
    <source>
        <dbReference type="ARBA" id="ARBA00022801"/>
    </source>
</evidence>
<dbReference type="EMBL" id="ML992671">
    <property type="protein sequence ID" value="KAF2213045.1"/>
    <property type="molecule type" value="Genomic_DNA"/>
</dbReference>
<evidence type="ECO:0000259" key="2">
    <source>
        <dbReference type="Pfam" id="PF07859"/>
    </source>
</evidence>
<keyword evidence="1" id="KW-0378">Hydrolase</keyword>
<dbReference type="Gene3D" id="3.40.50.1820">
    <property type="entry name" value="alpha/beta hydrolase"/>
    <property type="match status" value="1"/>
</dbReference>
<dbReference type="InterPro" id="IPR029058">
    <property type="entry name" value="AB_hydrolase_fold"/>
</dbReference>
<dbReference type="OrthoDB" id="433474at2759"/>
<dbReference type="PANTHER" id="PTHR48081:SF8">
    <property type="entry name" value="ALPHA_BETA HYDROLASE FOLD-3 DOMAIN-CONTAINING PROTEIN-RELATED"/>
    <property type="match status" value="1"/>
</dbReference>
<dbReference type="PANTHER" id="PTHR48081">
    <property type="entry name" value="AB HYDROLASE SUPERFAMILY PROTEIN C4A8.06C"/>
    <property type="match status" value="1"/>
</dbReference>
<reference evidence="3" key="1">
    <citation type="journal article" date="2020" name="Stud. Mycol.">
        <title>101 Dothideomycetes genomes: a test case for predicting lifestyles and emergence of pathogens.</title>
        <authorList>
            <person name="Haridas S."/>
            <person name="Albert R."/>
            <person name="Binder M."/>
            <person name="Bloem J."/>
            <person name="Labutti K."/>
            <person name="Salamov A."/>
            <person name="Andreopoulos B."/>
            <person name="Baker S."/>
            <person name="Barry K."/>
            <person name="Bills G."/>
            <person name="Bluhm B."/>
            <person name="Cannon C."/>
            <person name="Castanera R."/>
            <person name="Culley D."/>
            <person name="Daum C."/>
            <person name="Ezra D."/>
            <person name="Gonzalez J."/>
            <person name="Henrissat B."/>
            <person name="Kuo A."/>
            <person name="Liang C."/>
            <person name="Lipzen A."/>
            <person name="Lutzoni F."/>
            <person name="Magnuson J."/>
            <person name="Mondo S."/>
            <person name="Nolan M."/>
            <person name="Ohm R."/>
            <person name="Pangilinan J."/>
            <person name="Park H.-J."/>
            <person name="Ramirez L."/>
            <person name="Alfaro M."/>
            <person name="Sun H."/>
            <person name="Tritt A."/>
            <person name="Yoshinaga Y."/>
            <person name="Zwiers L.-H."/>
            <person name="Turgeon B."/>
            <person name="Goodwin S."/>
            <person name="Spatafora J."/>
            <person name="Crous P."/>
            <person name="Grigoriev I."/>
        </authorList>
    </citation>
    <scope>NUCLEOTIDE SEQUENCE</scope>
    <source>
        <strain evidence="3">SCOH1-5</strain>
    </source>
</reference>
<accession>A0A6A6FHZ3</accession>
<feature type="domain" description="Alpha/beta hydrolase fold-3" evidence="2">
    <location>
        <begin position="48"/>
        <end position="258"/>
    </location>
</feature>
<protein>
    <recommendedName>
        <fullName evidence="2">Alpha/beta hydrolase fold-3 domain-containing protein</fullName>
    </recommendedName>
</protein>
<dbReference type="Proteomes" id="UP000799539">
    <property type="component" value="Unassembled WGS sequence"/>
</dbReference>
<organism evidence="3 4">
    <name type="scientific">Cercospora zeae-maydis SCOH1-5</name>
    <dbReference type="NCBI Taxonomy" id="717836"/>
    <lineage>
        <taxon>Eukaryota</taxon>
        <taxon>Fungi</taxon>
        <taxon>Dikarya</taxon>
        <taxon>Ascomycota</taxon>
        <taxon>Pezizomycotina</taxon>
        <taxon>Dothideomycetes</taxon>
        <taxon>Dothideomycetidae</taxon>
        <taxon>Mycosphaerellales</taxon>
        <taxon>Mycosphaerellaceae</taxon>
        <taxon>Cercospora</taxon>
    </lineage>
</organism>
<name>A0A6A6FHZ3_9PEZI</name>
<dbReference type="AlphaFoldDB" id="A0A6A6FHZ3"/>
<proteinExistence type="predicted"/>